<feature type="domain" description="Bacterial surface antigen (D15)" evidence="4">
    <location>
        <begin position="243"/>
        <end position="432"/>
    </location>
</feature>
<keyword evidence="3" id="KW-0732">Signal</keyword>
<evidence type="ECO:0000256" key="2">
    <source>
        <dbReference type="ARBA" id="ARBA00023136"/>
    </source>
</evidence>
<protein>
    <recommendedName>
        <fullName evidence="4">Bacterial surface antigen (D15) domain-containing protein</fullName>
    </recommendedName>
</protein>
<dbReference type="Proteomes" id="UP000250831">
    <property type="component" value="Unassembled WGS sequence"/>
</dbReference>
<feature type="signal peptide" evidence="3">
    <location>
        <begin position="1"/>
        <end position="29"/>
    </location>
</feature>
<evidence type="ECO:0000313" key="5">
    <source>
        <dbReference type="EMBL" id="PUV21213.1"/>
    </source>
</evidence>
<dbReference type="Gene3D" id="2.40.160.50">
    <property type="entry name" value="membrane protein fhac: a member of the omp85/tpsb transporter family"/>
    <property type="match status" value="1"/>
</dbReference>
<evidence type="ECO:0000259" key="4">
    <source>
        <dbReference type="Pfam" id="PF01103"/>
    </source>
</evidence>
<feature type="chain" id="PRO_5016668818" description="Bacterial surface antigen (D15) domain-containing protein" evidence="3">
    <location>
        <begin position="30"/>
        <end position="436"/>
    </location>
</feature>
<keyword evidence="2" id="KW-0472">Membrane</keyword>
<evidence type="ECO:0000256" key="1">
    <source>
        <dbReference type="ARBA" id="ARBA00004370"/>
    </source>
</evidence>
<dbReference type="Pfam" id="PF01103">
    <property type="entry name" value="Omp85"/>
    <property type="match status" value="1"/>
</dbReference>
<dbReference type="EMBL" id="QCXX01000011">
    <property type="protein sequence ID" value="PUV21213.1"/>
    <property type="molecule type" value="Genomic_DNA"/>
</dbReference>
<dbReference type="AlphaFoldDB" id="A0A363NKA2"/>
<organism evidence="5 6">
    <name type="scientific">Sphingobacterium athyrii</name>
    <dbReference type="NCBI Taxonomy" id="2152717"/>
    <lineage>
        <taxon>Bacteria</taxon>
        <taxon>Pseudomonadati</taxon>
        <taxon>Bacteroidota</taxon>
        <taxon>Sphingobacteriia</taxon>
        <taxon>Sphingobacteriales</taxon>
        <taxon>Sphingobacteriaceae</taxon>
        <taxon>Sphingobacterium</taxon>
    </lineage>
</organism>
<sequence>MQRLLRNHYLFTFCFLLSCLLLISNTLVAQSESEIDSASFYKKQRDSILASQYDISDLIGRIIHPKRKKERSSKRSPITLMPNIAYNPTIGGQIGVKAVAGKILGDPKTTTMSIAATSASITTKNIMVFYISHNVFTPNNKLNFQGAFALVKMVALDAGLGMTPYGKWNNEEEEILANPEHKKYGAKYNAFTFNEKVYKKVADDLFLGAGLAFDLRRKITSSGPNGNITPNTIYTEKHGFAPDSYNSNGLLLNMQYTTRDNPNRPYKGIYSDIGLRWNTTLLGSSKSAVQLTTDFRKYFSVSQSDPAHVLAFWYWGSYKLGGVLPYFDLPGTGRDAAVRTGRGYTIGYFKGISFAYAETEYRFPILKNRFLSGAAFFNLQSASDELGTKLFERWQPGGGAGLRVLFNKATRTNLCLDYAIGKYGSRGFFLGLNEAF</sequence>
<evidence type="ECO:0000313" key="6">
    <source>
        <dbReference type="Proteomes" id="UP000250831"/>
    </source>
</evidence>
<dbReference type="InterPro" id="IPR000184">
    <property type="entry name" value="Bac_surfAg_D15"/>
</dbReference>
<proteinExistence type="predicted"/>
<keyword evidence="6" id="KW-1185">Reference proteome</keyword>
<dbReference type="RefSeq" id="WP_108636911.1">
    <property type="nucleotide sequence ID" value="NZ_DAMCKI010000084.1"/>
</dbReference>
<comment type="caution">
    <text evidence="5">The sequence shown here is derived from an EMBL/GenBank/DDBJ whole genome shotgun (WGS) entry which is preliminary data.</text>
</comment>
<gene>
    <name evidence="5" type="ORF">DCO56_27590</name>
</gene>
<name>A0A363NKA2_9SPHI</name>
<dbReference type="OrthoDB" id="621220at2"/>
<evidence type="ECO:0000256" key="3">
    <source>
        <dbReference type="SAM" id="SignalP"/>
    </source>
</evidence>
<dbReference type="GO" id="GO:0019867">
    <property type="term" value="C:outer membrane"/>
    <property type="evidence" value="ECO:0007669"/>
    <property type="project" value="InterPro"/>
</dbReference>
<reference evidence="5 6" key="1">
    <citation type="submission" date="2018-04" db="EMBL/GenBank/DDBJ databases">
        <title>Sphingobacterium sp. M46 Genome.</title>
        <authorList>
            <person name="Cheng J."/>
            <person name="Li Y."/>
        </authorList>
    </citation>
    <scope>NUCLEOTIDE SEQUENCE [LARGE SCALE GENOMIC DNA]</scope>
    <source>
        <strain evidence="5 6">M46</strain>
    </source>
</reference>
<dbReference type="PROSITE" id="PS51257">
    <property type="entry name" value="PROKAR_LIPOPROTEIN"/>
    <property type="match status" value="1"/>
</dbReference>
<accession>A0A363NKA2</accession>
<comment type="subcellular location">
    <subcellularLocation>
        <location evidence="1">Membrane</location>
    </subcellularLocation>
</comment>